<dbReference type="STRING" id="660518.SAMN05216218_10582"/>
<dbReference type="Proteomes" id="UP000199076">
    <property type="component" value="Unassembled WGS sequence"/>
</dbReference>
<feature type="transmembrane region" description="Helical" evidence="1">
    <location>
        <begin position="44"/>
        <end position="62"/>
    </location>
</feature>
<keyword evidence="1" id="KW-0812">Transmembrane</keyword>
<dbReference type="AlphaFoldDB" id="A0A1G7JW16"/>
<organism evidence="2 3">
    <name type="scientific">Halorientalis regularis</name>
    <dbReference type="NCBI Taxonomy" id="660518"/>
    <lineage>
        <taxon>Archaea</taxon>
        <taxon>Methanobacteriati</taxon>
        <taxon>Methanobacteriota</taxon>
        <taxon>Stenosarchaea group</taxon>
        <taxon>Halobacteria</taxon>
        <taxon>Halobacteriales</taxon>
        <taxon>Haloarculaceae</taxon>
        <taxon>Halorientalis</taxon>
    </lineage>
</organism>
<accession>A0A1G7JW16</accession>
<keyword evidence="3" id="KW-1185">Reference proteome</keyword>
<feature type="transmembrane region" description="Helical" evidence="1">
    <location>
        <begin position="74"/>
        <end position="94"/>
    </location>
</feature>
<feature type="transmembrane region" description="Helical" evidence="1">
    <location>
        <begin position="12"/>
        <end position="32"/>
    </location>
</feature>
<dbReference type="RefSeq" id="WP_092690281.1">
    <property type="nucleotide sequence ID" value="NZ_FNBK01000005.1"/>
</dbReference>
<name>A0A1G7JW16_9EURY</name>
<sequence length="135" mass="13281">MTDAPSPAPAPLSRDGLLAGGALTALLVVGTLTGDGGLVLDPRAVVVGVGGALAVEAAFLRYPERLLGLWARPAVALAGVGAVAGLGVLALWAARWLLGALIWGLGTYLGLLACVLLGVGNPLAVLPGLGGRSED</sequence>
<evidence type="ECO:0000256" key="1">
    <source>
        <dbReference type="SAM" id="Phobius"/>
    </source>
</evidence>
<protein>
    <submittedName>
        <fullName evidence="2">Uncharacterized protein</fullName>
    </submittedName>
</protein>
<proteinExistence type="predicted"/>
<reference evidence="3" key="1">
    <citation type="submission" date="2016-10" db="EMBL/GenBank/DDBJ databases">
        <authorList>
            <person name="Varghese N."/>
            <person name="Submissions S."/>
        </authorList>
    </citation>
    <scope>NUCLEOTIDE SEQUENCE [LARGE SCALE GENOMIC DNA]</scope>
    <source>
        <strain evidence="3">IBRC-M 10760</strain>
    </source>
</reference>
<keyword evidence="1" id="KW-1133">Transmembrane helix</keyword>
<evidence type="ECO:0000313" key="2">
    <source>
        <dbReference type="EMBL" id="SDF29158.1"/>
    </source>
</evidence>
<feature type="transmembrane region" description="Helical" evidence="1">
    <location>
        <begin position="100"/>
        <end position="126"/>
    </location>
</feature>
<gene>
    <name evidence="2" type="ORF">SAMN05216218_10582</name>
</gene>
<dbReference type="EMBL" id="FNBK01000005">
    <property type="protein sequence ID" value="SDF29158.1"/>
    <property type="molecule type" value="Genomic_DNA"/>
</dbReference>
<keyword evidence="1" id="KW-0472">Membrane</keyword>
<evidence type="ECO:0000313" key="3">
    <source>
        <dbReference type="Proteomes" id="UP000199076"/>
    </source>
</evidence>